<sequence length="367" mass="41043">MPKIMIVDDDITSLSMARAILESEYTTIPVRSGYEALRLLAAGAEPPDLILLDINMPVVSGYEVLEKLKEDPKLREIPVVFVSGEDAYSNEVEGFSSGVKDYISKPYIASTLLSRVRHHLSECEQQTRLIEQMDLLTEEKLGELMNLFDTLTNAMAYLNSRRCPQLSWHSKRVSRYMRILATAVAASQGGLSAGDIDAVSRCAALHDMGLLALADSDLEKYKNVELARTRGSGDPQAPVAAEIEFYTKHTVAGRDSLRVFMEDHPNNLYLTYTLEMVTHHHEWWNGKGAPDGLEGEAIPLSARMMAIVDNYDIITARRAYKFEYTHEDAVISIRRNAGARFDPALVEIFLSVEDQMKACLGRIVQNI</sequence>
<dbReference type="SMART" id="SM00471">
    <property type="entry name" value="HDc"/>
    <property type="match status" value="1"/>
</dbReference>
<evidence type="ECO:0000256" key="1">
    <source>
        <dbReference type="ARBA" id="ARBA00018672"/>
    </source>
</evidence>
<dbReference type="Proteomes" id="UP000196386">
    <property type="component" value="Unassembled WGS sequence"/>
</dbReference>
<evidence type="ECO:0000259" key="4">
    <source>
        <dbReference type="PROSITE" id="PS50110"/>
    </source>
</evidence>
<dbReference type="InterPro" id="IPR052020">
    <property type="entry name" value="Cyclic_di-GMP/3'3'-cGAMP_PDE"/>
</dbReference>
<dbReference type="SUPFAM" id="SSF52172">
    <property type="entry name" value="CheY-like"/>
    <property type="match status" value="1"/>
</dbReference>
<evidence type="ECO:0000256" key="2">
    <source>
        <dbReference type="ARBA" id="ARBA00024867"/>
    </source>
</evidence>
<feature type="modified residue" description="4-aspartylphosphate" evidence="3">
    <location>
        <position position="53"/>
    </location>
</feature>
<feature type="domain" description="HD-GYP" evidence="5">
    <location>
        <begin position="144"/>
        <end position="365"/>
    </location>
</feature>
<dbReference type="EMBL" id="CZBE01000003">
    <property type="protein sequence ID" value="CUP39699.1"/>
    <property type="molecule type" value="Genomic_DNA"/>
</dbReference>
<keyword evidence="6" id="KW-0378">Hydrolase</keyword>
<dbReference type="OrthoDB" id="9804747at2"/>
<dbReference type="GeneID" id="72463190"/>
<dbReference type="Proteomes" id="UP000095765">
    <property type="component" value="Unassembled WGS sequence"/>
</dbReference>
<proteinExistence type="predicted"/>
<dbReference type="Gene3D" id="1.10.3210.10">
    <property type="entry name" value="Hypothetical protein af1432"/>
    <property type="match status" value="1"/>
</dbReference>
<dbReference type="RefSeq" id="WP_006873999.1">
    <property type="nucleotide sequence ID" value="NZ_CABIWA010000006.1"/>
</dbReference>
<dbReference type="PANTHER" id="PTHR45228:SF5">
    <property type="entry name" value="CYCLIC DI-GMP PHOSPHODIESTERASE VC_1348-RELATED"/>
    <property type="match status" value="1"/>
</dbReference>
<dbReference type="PANTHER" id="PTHR45228">
    <property type="entry name" value="CYCLIC DI-GMP PHOSPHODIESTERASE TM_0186-RELATED"/>
    <property type="match status" value="1"/>
</dbReference>
<evidence type="ECO:0000259" key="5">
    <source>
        <dbReference type="PROSITE" id="PS51832"/>
    </source>
</evidence>
<dbReference type="CDD" id="cd00077">
    <property type="entry name" value="HDc"/>
    <property type="match status" value="1"/>
</dbReference>
<evidence type="ECO:0000313" key="6">
    <source>
        <dbReference type="EMBL" id="CUP39699.1"/>
    </source>
</evidence>
<dbReference type="GO" id="GO:0016787">
    <property type="term" value="F:hydrolase activity"/>
    <property type="evidence" value="ECO:0007669"/>
    <property type="project" value="UniProtKB-KW"/>
</dbReference>
<protein>
    <recommendedName>
        <fullName evidence="1">Stage 0 sporulation protein A homolog</fullName>
    </recommendedName>
</protein>
<dbReference type="SUPFAM" id="SSF109604">
    <property type="entry name" value="HD-domain/PDEase-like"/>
    <property type="match status" value="1"/>
</dbReference>
<evidence type="ECO:0000256" key="3">
    <source>
        <dbReference type="PROSITE-ProRule" id="PRU00169"/>
    </source>
</evidence>
<keyword evidence="3" id="KW-0597">Phosphoprotein</keyword>
<dbReference type="Gene3D" id="3.40.50.2300">
    <property type="match status" value="1"/>
</dbReference>
<dbReference type="InterPro" id="IPR011006">
    <property type="entry name" value="CheY-like_superfamily"/>
</dbReference>
<accession>A0A174N153</accession>
<dbReference type="GO" id="GO:0000160">
    <property type="term" value="P:phosphorelay signal transduction system"/>
    <property type="evidence" value="ECO:0007669"/>
    <property type="project" value="InterPro"/>
</dbReference>
<comment type="function">
    <text evidence="2">May play the central regulatory role in sporulation. It may be an element of the effector pathway responsible for the activation of sporulation genes in response to nutritional stress. Spo0A may act in concert with spo0H (a sigma factor) to control the expression of some genes that are critical to the sporulation process.</text>
</comment>
<dbReference type="InterPro" id="IPR001789">
    <property type="entry name" value="Sig_transdc_resp-reg_receiver"/>
</dbReference>
<evidence type="ECO:0000313" key="8">
    <source>
        <dbReference type="Proteomes" id="UP000095765"/>
    </source>
</evidence>
<dbReference type="AlphaFoldDB" id="A0A174N153"/>
<dbReference type="InterPro" id="IPR003607">
    <property type="entry name" value="HD/PDEase_dom"/>
</dbReference>
<reference evidence="6 8" key="1">
    <citation type="submission" date="2015-09" db="EMBL/GenBank/DDBJ databases">
        <authorList>
            <consortium name="Pathogen Informatics"/>
        </authorList>
    </citation>
    <scope>NUCLEOTIDE SEQUENCE [LARGE SCALE GENOMIC DNA]</scope>
    <source>
        <strain evidence="6 8">2789STDY5834939</strain>
    </source>
</reference>
<dbReference type="InterPro" id="IPR037522">
    <property type="entry name" value="HD_GYP_dom"/>
</dbReference>
<evidence type="ECO:0000313" key="7">
    <source>
        <dbReference type="EMBL" id="OUP67780.1"/>
    </source>
</evidence>
<organism evidence="6 8">
    <name type="scientific">Anaerotruncus colihominis</name>
    <dbReference type="NCBI Taxonomy" id="169435"/>
    <lineage>
        <taxon>Bacteria</taxon>
        <taxon>Bacillati</taxon>
        <taxon>Bacillota</taxon>
        <taxon>Clostridia</taxon>
        <taxon>Eubacteriales</taxon>
        <taxon>Oscillospiraceae</taxon>
        <taxon>Anaerotruncus</taxon>
    </lineage>
</organism>
<reference evidence="7" key="3">
    <citation type="journal article" date="2018" name="BMC Genomics">
        <title>Whole genome sequencing and function prediction of 133 gut anaerobes isolated from chicken caecum in pure cultures.</title>
        <authorList>
            <person name="Medvecky M."/>
            <person name="Cejkova D."/>
            <person name="Polansky O."/>
            <person name="Karasova D."/>
            <person name="Kubasova T."/>
            <person name="Cizek A."/>
            <person name="Rychlik I."/>
        </authorList>
    </citation>
    <scope>NUCLEOTIDE SEQUENCE</scope>
    <source>
        <strain evidence="7">An175</strain>
    </source>
</reference>
<feature type="domain" description="Response regulatory" evidence="4">
    <location>
        <begin position="3"/>
        <end position="120"/>
    </location>
</feature>
<gene>
    <name evidence="6" type="primary">rpfG</name>
    <name evidence="7" type="ORF">B5F11_16395</name>
    <name evidence="6" type="ORF">ERS852551_00682</name>
</gene>
<dbReference type="Pfam" id="PF13487">
    <property type="entry name" value="HD_5"/>
    <property type="match status" value="1"/>
</dbReference>
<dbReference type="PROSITE" id="PS51832">
    <property type="entry name" value="HD_GYP"/>
    <property type="match status" value="1"/>
</dbReference>
<reference evidence="9" key="2">
    <citation type="submission" date="2017-04" db="EMBL/GenBank/DDBJ databases">
        <title>Function of individual gut microbiota members based on whole genome sequencing of pure cultures obtained from chicken caecum.</title>
        <authorList>
            <person name="Medvecky M."/>
            <person name="Cejkova D."/>
            <person name="Polansky O."/>
            <person name="Karasova D."/>
            <person name="Kubasova T."/>
            <person name="Cizek A."/>
            <person name="Rychlik I."/>
        </authorList>
    </citation>
    <scope>NUCLEOTIDE SEQUENCE [LARGE SCALE GENOMIC DNA]</scope>
    <source>
        <strain evidence="9">An175</strain>
    </source>
</reference>
<evidence type="ECO:0000313" key="9">
    <source>
        <dbReference type="Proteomes" id="UP000196386"/>
    </source>
</evidence>
<dbReference type="SMART" id="SM00448">
    <property type="entry name" value="REC"/>
    <property type="match status" value="1"/>
</dbReference>
<dbReference type="PROSITE" id="PS50110">
    <property type="entry name" value="RESPONSE_REGULATORY"/>
    <property type="match status" value="1"/>
</dbReference>
<dbReference type="Pfam" id="PF00072">
    <property type="entry name" value="Response_reg"/>
    <property type="match status" value="1"/>
</dbReference>
<dbReference type="EMBL" id="NFKP01000026">
    <property type="protein sequence ID" value="OUP67780.1"/>
    <property type="molecule type" value="Genomic_DNA"/>
</dbReference>
<name>A0A174N153_9FIRM</name>